<dbReference type="OMA" id="QNAFHIQ"/>
<keyword evidence="3" id="KW-1185">Reference proteome</keyword>
<dbReference type="STRING" id="48709.A0A1D2NL24"/>
<dbReference type="PROSITE" id="PS50181">
    <property type="entry name" value="FBOX"/>
    <property type="match status" value="1"/>
</dbReference>
<feature type="domain" description="F-box" evidence="1">
    <location>
        <begin position="4"/>
        <end position="55"/>
    </location>
</feature>
<dbReference type="Gene3D" id="3.80.10.10">
    <property type="entry name" value="Ribonuclease Inhibitor"/>
    <property type="match status" value="1"/>
</dbReference>
<comment type="caution">
    <text evidence="2">The sequence shown here is derived from an EMBL/GenBank/DDBJ whole genome shotgun (WGS) entry which is preliminary data.</text>
</comment>
<dbReference type="AlphaFoldDB" id="A0A1D2NL24"/>
<dbReference type="InterPro" id="IPR036047">
    <property type="entry name" value="F-box-like_dom_sf"/>
</dbReference>
<reference evidence="2 3" key="1">
    <citation type="journal article" date="2016" name="Genome Biol. Evol.">
        <title>Gene Family Evolution Reflects Adaptation to Soil Environmental Stressors in the Genome of the Collembolan Orchesella cincta.</title>
        <authorList>
            <person name="Faddeeva-Vakhrusheva A."/>
            <person name="Derks M.F."/>
            <person name="Anvar S.Y."/>
            <person name="Agamennone V."/>
            <person name="Suring W."/>
            <person name="Smit S."/>
            <person name="van Straalen N.M."/>
            <person name="Roelofs D."/>
        </authorList>
    </citation>
    <scope>NUCLEOTIDE SEQUENCE [LARGE SCALE GENOMIC DNA]</scope>
    <source>
        <tissue evidence="2">Mixed pool</tissue>
    </source>
</reference>
<dbReference type="Pfam" id="PF00646">
    <property type="entry name" value="F-box"/>
    <property type="match status" value="1"/>
</dbReference>
<dbReference type="EMBL" id="LJIJ01000012">
    <property type="protein sequence ID" value="ODN05970.1"/>
    <property type="molecule type" value="Genomic_DNA"/>
</dbReference>
<proteinExistence type="predicted"/>
<dbReference type="PANTHER" id="PTHR20933">
    <property type="entry name" value="F-BOX ONLY PROTEIN 33"/>
    <property type="match status" value="1"/>
</dbReference>
<dbReference type="Proteomes" id="UP000094527">
    <property type="component" value="Unassembled WGS sequence"/>
</dbReference>
<dbReference type="InterPro" id="IPR032675">
    <property type="entry name" value="LRR_dom_sf"/>
</dbReference>
<dbReference type="InterPro" id="IPR001810">
    <property type="entry name" value="F-box_dom"/>
</dbReference>
<organism evidence="2 3">
    <name type="scientific">Orchesella cincta</name>
    <name type="common">Springtail</name>
    <name type="synonym">Podura cincta</name>
    <dbReference type="NCBI Taxonomy" id="48709"/>
    <lineage>
        <taxon>Eukaryota</taxon>
        <taxon>Metazoa</taxon>
        <taxon>Ecdysozoa</taxon>
        <taxon>Arthropoda</taxon>
        <taxon>Hexapoda</taxon>
        <taxon>Collembola</taxon>
        <taxon>Entomobryomorpha</taxon>
        <taxon>Entomobryoidea</taxon>
        <taxon>Orchesellidae</taxon>
        <taxon>Orchesellinae</taxon>
        <taxon>Orchesella</taxon>
    </lineage>
</organism>
<evidence type="ECO:0000313" key="3">
    <source>
        <dbReference type="Proteomes" id="UP000094527"/>
    </source>
</evidence>
<dbReference type="PANTHER" id="PTHR20933:SF3">
    <property type="entry name" value="F-BOX ONLY PROTEIN 33"/>
    <property type="match status" value="1"/>
</dbReference>
<dbReference type="Gene3D" id="1.20.1280.50">
    <property type="match status" value="1"/>
</dbReference>
<evidence type="ECO:0000259" key="1">
    <source>
        <dbReference type="PROSITE" id="PS50181"/>
    </source>
</evidence>
<dbReference type="SUPFAM" id="SSF81383">
    <property type="entry name" value="F-box domain"/>
    <property type="match status" value="1"/>
</dbReference>
<name>A0A1D2NL24_ORCCI</name>
<gene>
    <name evidence="2" type="ORF">Ocin01_00695</name>
</gene>
<sequence>MVKPMEWGELPSVVLLEIYDYLSVKDRLIASTVCKNWRAPVFQVPLSDDELVLKLCSESDIPKVKFLARNFAVKVQAVSLIFDASSPNCLDLVEEILELLEDNTQLKSLRIRFSEESLAKNVFGQHANTNELILRSYFVKKVLEPLRDVLVARNCLETFSFPFIQELGRKGSVILSSLSKTNKAYSIQNLFLATVRNAFAFGSIGPTLFSAWNVNSFKSLQMLSLDHDVLSDDVLATLGVDNRLGGLKRLSLTAISANPDVSNAGWTKFIANNPSCGVRLTVAGRQVMINHSSNLLFPNIPLTHFRTMHCKGIRISCMNSLIRWNEKSLEHLELIDENYDWMEYMSQTEEVDGEQFLDPLIYAAWRCPNLRTIKIGFVYCGHNLIGIARLKGSNLSCLEIAKSQVVYHNLNQLSQEVSKALGRKWRPTDDPANKLKQTNSKIPKTIFQTMRALCEDEA</sequence>
<dbReference type="GO" id="GO:0031398">
    <property type="term" value="P:positive regulation of protein ubiquitination"/>
    <property type="evidence" value="ECO:0007669"/>
    <property type="project" value="TreeGrafter"/>
</dbReference>
<accession>A0A1D2NL24</accession>
<evidence type="ECO:0000313" key="2">
    <source>
        <dbReference type="EMBL" id="ODN05970.1"/>
    </source>
</evidence>
<dbReference type="SMART" id="SM00256">
    <property type="entry name" value="FBOX"/>
    <property type="match status" value="1"/>
</dbReference>
<dbReference type="OrthoDB" id="8757000at2759"/>
<protein>
    <submittedName>
        <fullName evidence="2">F-box only protein 33</fullName>
    </submittedName>
</protein>